<dbReference type="EMBL" id="CP002738">
    <property type="protein sequence ID" value="AEF99769.1"/>
    <property type="molecule type" value="Genomic_DNA"/>
</dbReference>
<name>F9ZY39_METMM</name>
<dbReference type="KEGG" id="mmt:Metme_1346"/>
<protein>
    <submittedName>
        <fullName evidence="1">Uncharacterized protein</fullName>
    </submittedName>
</protein>
<evidence type="ECO:0000313" key="1">
    <source>
        <dbReference type="EMBL" id="AEF99769.1"/>
    </source>
</evidence>
<dbReference type="AlphaFoldDB" id="F9ZY39"/>
<dbReference type="HOGENOM" id="CLU_102523_0_0_6"/>
<keyword evidence="2" id="KW-1185">Reference proteome</keyword>
<evidence type="ECO:0000313" key="2">
    <source>
        <dbReference type="Proteomes" id="UP000008888"/>
    </source>
</evidence>
<dbReference type="Proteomes" id="UP000008888">
    <property type="component" value="Chromosome"/>
</dbReference>
<proteinExistence type="predicted"/>
<sequence>MARFSTNLFVTTATNSISPHAFSDDEAMAYETGLSSTASVLNTLVLRVARKPKDLLAHIRRIYFCYQNAMREPLYAALLDLLLVLDQKGQILSRRVILGCRPMLDAEQFATLKDISLGTRQVQSNRLSLFNKGVVGKSQLLEVNRSAQVQHDYMGLARDFIEYSQLEEAMTILEQGLEELPGRQDLQALLLELYRSTQSIGRFQNHYKWIIKSGAPILNEWQQLAAFFNGKVS</sequence>
<dbReference type="eggNOG" id="COG3170">
    <property type="taxonomic scope" value="Bacteria"/>
</dbReference>
<accession>F9ZY39</accession>
<reference key="2">
    <citation type="submission" date="2011-05" db="EMBL/GenBank/DDBJ databases">
        <title>Complete genome sequence of the aerobic marine methanotroph Methylomonas methanica MC09.</title>
        <authorList>
            <person name="Boden R."/>
            <person name="Cunliffe M."/>
            <person name="Scanlan J."/>
            <person name="Moussard H."/>
            <person name="Kits K.D."/>
            <person name="Klotz M."/>
            <person name="Jetten M."/>
            <person name="Vuilleumier S."/>
            <person name="Han J."/>
            <person name="Peters L."/>
            <person name="Mikhailova N."/>
            <person name="Teshima H."/>
            <person name="Tapia R."/>
            <person name="Kyrpides N."/>
            <person name="Ivanova N."/>
            <person name="Pagani I."/>
            <person name="Cheng J.-F."/>
            <person name="Goodwin L."/>
            <person name="Han C."/>
            <person name="Hauser L."/>
            <person name="Land M."/>
            <person name="Lapidus A."/>
            <person name="Lucas S."/>
            <person name="Pitluck S."/>
            <person name="Woyke T."/>
            <person name="Stein L.Y."/>
            <person name="Murrell C."/>
        </authorList>
    </citation>
    <scope>NUCLEOTIDE SEQUENCE</scope>
    <source>
        <strain>MC09</strain>
    </source>
</reference>
<dbReference type="STRING" id="857087.Metme_1346"/>
<reference evidence="2" key="3">
    <citation type="submission" date="2011-05" db="EMBL/GenBank/DDBJ databases">
        <title>Complete sequence of Methylomonas methanica MC09.</title>
        <authorList>
            <consortium name="US DOE Joint Genome Institute"/>
            <person name="Lucas S."/>
            <person name="Han J."/>
            <person name="Lapidus A."/>
            <person name="Cheng J.-F."/>
            <person name="Goodwin L."/>
            <person name="Pitluck S."/>
            <person name="Peters L."/>
            <person name="Mikhailova N."/>
            <person name="Teshima H."/>
            <person name="Han C."/>
            <person name="Tapia R."/>
            <person name="Land M."/>
            <person name="Hauser L."/>
            <person name="Kyrpides N."/>
            <person name="Ivanova N."/>
            <person name="Pagani I."/>
            <person name="Stein L."/>
            <person name="Woyke T."/>
        </authorList>
    </citation>
    <scope>NUCLEOTIDE SEQUENCE [LARGE SCALE GENOMIC DNA]</scope>
    <source>
        <strain evidence="2">MC09</strain>
    </source>
</reference>
<organism evidence="1 2">
    <name type="scientific">Methylomonas methanica (strain DSM 25384 / MC09)</name>
    <dbReference type="NCBI Taxonomy" id="857087"/>
    <lineage>
        <taxon>Bacteria</taxon>
        <taxon>Pseudomonadati</taxon>
        <taxon>Pseudomonadota</taxon>
        <taxon>Gammaproteobacteria</taxon>
        <taxon>Methylococcales</taxon>
        <taxon>Methylococcaceae</taxon>
        <taxon>Methylomonas</taxon>
    </lineage>
</organism>
<gene>
    <name evidence="1" type="ordered locus">Metme_1346</name>
</gene>
<reference evidence="1 2" key="1">
    <citation type="journal article" date="2011" name="J. Bacteriol.">
        <title>Complete Genome Sequence of the Aerobic Marine Methanotroph Methylomonas methanica MC09.</title>
        <authorList>
            <person name="Boden R."/>
            <person name="Cunliffe M."/>
            <person name="Scanlan J."/>
            <person name="Moussard H."/>
            <person name="Kits K.D."/>
            <person name="Klotz M.G."/>
            <person name="Jetten M.S."/>
            <person name="Vuilleumier S."/>
            <person name="Han J."/>
            <person name="Peters L."/>
            <person name="Mikhailova N."/>
            <person name="Teshima H."/>
            <person name="Tapia R."/>
            <person name="Kyrpides N."/>
            <person name="Ivanova N."/>
            <person name="Pagani I."/>
            <person name="Cheng J.F."/>
            <person name="Goodwin L."/>
            <person name="Han C."/>
            <person name="Hauser L."/>
            <person name="Land M.L."/>
            <person name="Lapidus A."/>
            <person name="Lucas S."/>
            <person name="Pitluck S."/>
            <person name="Woyke T."/>
            <person name="Stein L."/>
            <person name="Murrell J.C."/>
        </authorList>
    </citation>
    <scope>NUCLEOTIDE SEQUENCE [LARGE SCALE GENOMIC DNA]</scope>
    <source>
        <strain evidence="1 2">MC09</strain>
    </source>
</reference>